<protein>
    <recommendedName>
        <fullName evidence="2">Probable ATP-dependent transporter ycf16</fullName>
    </recommendedName>
</protein>
<dbReference type="OrthoDB" id="10255969at2759"/>
<dbReference type="InterPro" id="IPR015856">
    <property type="entry name" value="ABC_transpr_CbiO/EcfA_su"/>
</dbReference>
<name>A0A2V3IPA6_9FLOR</name>
<dbReference type="InterPro" id="IPR027417">
    <property type="entry name" value="P-loop_NTPase"/>
</dbReference>
<evidence type="ECO:0000256" key="1">
    <source>
        <dbReference type="ARBA" id="ARBA00005417"/>
    </source>
</evidence>
<dbReference type="GO" id="GO:0016887">
    <property type="term" value="F:ATP hydrolysis activity"/>
    <property type="evidence" value="ECO:0007669"/>
    <property type="project" value="InterPro"/>
</dbReference>
<dbReference type="STRING" id="448386.A0A2V3IPA6"/>
<feature type="domain" description="ABC transporter" evidence="6">
    <location>
        <begin position="9"/>
        <end position="239"/>
    </location>
</feature>
<keyword evidence="4" id="KW-0547">Nucleotide-binding</keyword>
<comment type="similarity">
    <text evidence="1">Belongs to the ABC transporter superfamily.</text>
</comment>
<keyword evidence="3" id="KW-0813">Transport</keyword>
<evidence type="ECO:0000256" key="4">
    <source>
        <dbReference type="ARBA" id="ARBA00022741"/>
    </source>
</evidence>
<dbReference type="PANTHER" id="PTHR43553">
    <property type="entry name" value="HEAVY METAL TRANSPORTER"/>
    <property type="match status" value="1"/>
</dbReference>
<evidence type="ECO:0000256" key="5">
    <source>
        <dbReference type="ARBA" id="ARBA00022840"/>
    </source>
</evidence>
<evidence type="ECO:0000313" key="7">
    <source>
        <dbReference type="EMBL" id="PXF43921.1"/>
    </source>
</evidence>
<keyword evidence="8" id="KW-1185">Reference proteome</keyword>
<dbReference type="SMART" id="SM00382">
    <property type="entry name" value="AAA"/>
    <property type="match status" value="1"/>
</dbReference>
<sequence length="259" mass="29240">MEKSSLPLLELRDVWYRLPNNFDVKLFRGMNFKVFPNEFVLLIGENGAGKSTVIKIMTGLTKIKPRNGIMLWNGKVMKPKHMLNHIGLVLQDPVNYFFMPTVLDELIVGRPDKTPNDVRDVLEAVGLQNISLLRDPRSLSGGQVRRLAIADQLMRDPRPTLFALDEPLAGVDWTGRREIAELLGTLKKQFAIVIVSHEPGELLEYADRVVEVGRGGTREVHPRIVAKAISIRAERKRAVRAKALQEALEYSMNQLNLDS</sequence>
<dbReference type="EMBL" id="NBIV01000108">
    <property type="protein sequence ID" value="PXF43921.1"/>
    <property type="molecule type" value="Genomic_DNA"/>
</dbReference>
<dbReference type="InterPro" id="IPR050095">
    <property type="entry name" value="ECF_ABC_transporter_ATP-bd"/>
</dbReference>
<proteinExistence type="inferred from homology"/>
<comment type="caution">
    <text evidence="7">The sequence shown here is derived from an EMBL/GenBank/DDBJ whole genome shotgun (WGS) entry which is preliminary data.</text>
</comment>
<evidence type="ECO:0000313" key="8">
    <source>
        <dbReference type="Proteomes" id="UP000247409"/>
    </source>
</evidence>
<dbReference type="PANTHER" id="PTHR43553:SF24">
    <property type="entry name" value="ENERGY-COUPLING FACTOR TRANSPORTER ATP-BINDING PROTEIN ECFA1"/>
    <property type="match status" value="1"/>
</dbReference>
<dbReference type="GO" id="GO:0005524">
    <property type="term" value="F:ATP binding"/>
    <property type="evidence" value="ECO:0007669"/>
    <property type="project" value="UniProtKB-KW"/>
</dbReference>
<dbReference type="GO" id="GO:0042626">
    <property type="term" value="F:ATPase-coupled transmembrane transporter activity"/>
    <property type="evidence" value="ECO:0007669"/>
    <property type="project" value="TreeGrafter"/>
</dbReference>
<evidence type="ECO:0000256" key="2">
    <source>
        <dbReference type="ARBA" id="ARBA00014334"/>
    </source>
</evidence>
<evidence type="ECO:0000259" key="6">
    <source>
        <dbReference type="PROSITE" id="PS50893"/>
    </source>
</evidence>
<dbReference type="InterPro" id="IPR003439">
    <property type="entry name" value="ABC_transporter-like_ATP-bd"/>
</dbReference>
<evidence type="ECO:0000256" key="3">
    <source>
        <dbReference type="ARBA" id="ARBA00022448"/>
    </source>
</evidence>
<keyword evidence="5 7" id="KW-0067">ATP-binding</keyword>
<dbReference type="GO" id="GO:0043190">
    <property type="term" value="C:ATP-binding cassette (ABC) transporter complex"/>
    <property type="evidence" value="ECO:0007669"/>
    <property type="project" value="TreeGrafter"/>
</dbReference>
<dbReference type="InterPro" id="IPR003593">
    <property type="entry name" value="AAA+_ATPase"/>
</dbReference>
<organism evidence="7 8">
    <name type="scientific">Gracilariopsis chorda</name>
    <dbReference type="NCBI Taxonomy" id="448386"/>
    <lineage>
        <taxon>Eukaryota</taxon>
        <taxon>Rhodophyta</taxon>
        <taxon>Florideophyceae</taxon>
        <taxon>Rhodymeniophycidae</taxon>
        <taxon>Gracilariales</taxon>
        <taxon>Gracilariaceae</taxon>
        <taxon>Gracilariopsis</taxon>
    </lineage>
</organism>
<dbReference type="AlphaFoldDB" id="A0A2V3IPA6"/>
<dbReference type="PROSITE" id="PS50893">
    <property type="entry name" value="ABC_TRANSPORTER_2"/>
    <property type="match status" value="1"/>
</dbReference>
<accession>A0A2V3IPA6</accession>
<dbReference type="Proteomes" id="UP000247409">
    <property type="component" value="Unassembled WGS sequence"/>
</dbReference>
<gene>
    <name evidence="7" type="ORF">BWQ96_06387</name>
</gene>
<dbReference type="Pfam" id="PF00005">
    <property type="entry name" value="ABC_tran"/>
    <property type="match status" value="1"/>
</dbReference>
<dbReference type="Gene3D" id="3.40.50.300">
    <property type="entry name" value="P-loop containing nucleotide triphosphate hydrolases"/>
    <property type="match status" value="1"/>
</dbReference>
<reference evidence="7 8" key="1">
    <citation type="journal article" date="2018" name="Mol. Biol. Evol.">
        <title>Analysis of the draft genome of the red seaweed Gracilariopsis chorda provides insights into genome size evolution in Rhodophyta.</title>
        <authorList>
            <person name="Lee J."/>
            <person name="Yang E.C."/>
            <person name="Graf L."/>
            <person name="Yang J.H."/>
            <person name="Qiu H."/>
            <person name="Zel Zion U."/>
            <person name="Chan C.X."/>
            <person name="Stephens T.G."/>
            <person name="Weber A.P.M."/>
            <person name="Boo G.H."/>
            <person name="Boo S.M."/>
            <person name="Kim K.M."/>
            <person name="Shin Y."/>
            <person name="Jung M."/>
            <person name="Lee S.J."/>
            <person name="Yim H.S."/>
            <person name="Lee J.H."/>
            <person name="Bhattacharya D."/>
            <person name="Yoon H.S."/>
        </authorList>
    </citation>
    <scope>NUCLEOTIDE SEQUENCE [LARGE SCALE GENOMIC DNA]</scope>
    <source>
        <strain evidence="7 8">SKKU-2015</strain>
        <tissue evidence="7">Whole body</tissue>
    </source>
</reference>
<dbReference type="SUPFAM" id="SSF52540">
    <property type="entry name" value="P-loop containing nucleoside triphosphate hydrolases"/>
    <property type="match status" value="1"/>
</dbReference>
<dbReference type="CDD" id="cd03225">
    <property type="entry name" value="ABC_cobalt_CbiO_domain1"/>
    <property type="match status" value="1"/>
</dbReference>